<reference evidence="8 9" key="1">
    <citation type="submission" date="2018-04" db="EMBL/GenBank/DDBJ databases">
        <title>The genome of golden apple snail Pomacea canaliculata provides insight into stress tolerance and invasive adaptation.</title>
        <authorList>
            <person name="Liu C."/>
            <person name="Liu B."/>
            <person name="Ren Y."/>
            <person name="Zhang Y."/>
            <person name="Wang H."/>
            <person name="Li S."/>
            <person name="Jiang F."/>
            <person name="Yin L."/>
            <person name="Zhang G."/>
            <person name="Qian W."/>
            <person name="Fan W."/>
        </authorList>
    </citation>
    <scope>NUCLEOTIDE SEQUENCE [LARGE SCALE GENOMIC DNA]</scope>
    <source>
        <strain evidence="8">SZHN2017</strain>
        <tissue evidence="8">Muscle</tissue>
    </source>
</reference>
<dbReference type="InterPro" id="IPR023779">
    <property type="entry name" value="Chromodomain_CS"/>
</dbReference>
<keyword evidence="4" id="KW-0539">Nucleus</keyword>
<comment type="caution">
    <text evidence="8">The sequence shown here is derived from an EMBL/GenBank/DDBJ whole genome shotgun (WGS) entry which is preliminary data.</text>
</comment>
<dbReference type="GO" id="GO:0005634">
    <property type="term" value="C:nucleus"/>
    <property type="evidence" value="ECO:0007669"/>
    <property type="project" value="UniProtKB-SubCell"/>
</dbReference>
<feature type="repeat" description="ANK" evidence="5">
    <location>
        <begin position="789"/>
        <end position="821"/>
    </location>
</feature>
<feature type="region of interest" description="Disordered" evidence="6">
    <location>
        <begin position="162"/>
        <end position="315"/>
    </location>
</feature>
<dbReference type="PANTHER" id="PTHR24166">
    <property type="entry name" value="ROLLING PEBBLES, ISOFORM B"/>
    <property type="match status" value="1"/>
</dbReference>
<feature type="region of interest" description="Disordered" evidence="6">
    <location>
        <begin position="680"/>
        <end position="702"/>
    </location>
</feature>
<feature type="compositionally biased region" description="Basic and acidic residues" evidence="6">
    <location>
        <begin position="165"/>
        <end position="187"/>
    </location>
</feature>
<dbReference type="InterPro" id="IPR002110">
    <property type="entry name" value="Ankyrin_rpt"/>
</dbReference>
<feature type="compositionally biased region" description="Basic and acidic residues" evidence="6">
    <location>
        <begin position="239"/>
        <end position="253"/>
    </location>
</feature>
<dbReference type="PROSITE" id="PS00598">
    <property type="entry name" value="CHROMO_1"/>
    <property type="match status" value="1"/>
</dbReference>
<feature type="domain" description="Chromo" evidence="7">
    <location>
        <begin position="40"/>
        <end position="99"/>
    </location>
</feature>
<dbReference type="InterPro" id="IPR000953">
    <property type="entry name" value="Chromo/chromo_shadow_dom"/>
</dbReference>
<dbReference type="OrthoDB" id="10071877at2759"/>
<dbReference type="STRING" id="400727.A0A2T7P4E1"/>
<comment type="subcellular location">
    <subcellularLocation>
        <location evidence="1">Nucleus</location>
    </subcellularLocation>
</comment>
<dbReference type="AlphaFoldDB" id="A0A2T7P4E1"/>
<dbReference type="CDD" id="cd00024">
    <property type="entry name" value="CD_CSD"/>
    <property type="match status" value="1"/>
</dbReference>
<gene>
    <name evidence="8" type="ORF">C0Q70_10884</name>
</gene>
<evidence type="ECO:0000313" key="8">
    <source>
        <dbReference type="EMBL" id="PVD28297.1"/>
    </source>
</evidence>
<feature type="region of interest" description="Disordered" evidence="6">
    <location>
        <begin position="88"/>
        <end position="130"/>
    </location>
</feature>
<sequence>MAEKGEGVPSVEEQVMEEENAVLQEESEISEGEKEEEELFEVECLLGKKVRSGRVEYRVRWKGYSKEHDTWEPEENLEQVLDMVEEYNKKEEDKKKARKEERLIRKAKMEGKKLPGEDSPESDDTDDEITGLKDPFFKLLEKGKVDVFSQDLYSKVKSRAAMLAAKEKEKKKEKAQAARSSSREQRRAARSMGQNRSSGRRGGRSMGQAKSSAESKGKDEDSDNSSSGMSEQQPTSPEVKSRGRATDRGDNKTPKASTKKKKKRAAPRKPDRRRSSWTSNAADSSLSSATDSFSESRSVSSETSYSIRKDNKTNPCETLSAAAAASEEENIEVIPYVENITMPSLVMNMALETSPAADVCSEGHEEVDGRHKAVANIEEGTPALLPVESSCSEIQEEQMQSTYENLIKNDEEQEAVCQRGHGKKKKRLPRKRKSQETESRLSDTSSSADLSPIKPQTPPDACSSSQSSPGHEIRSEQDNDVNSLLDESSQEKRLKIDLSGAESEDDPLPQLPLPLVHKMTQEKKVEPLLLRLHNESRVHFGITADRPPEDRVYEVTHIEATRLGLVQSKLPKRDSDCVEPARKPQMHVPNITDSPAYSQGQTKHSIVPSPGASSFLENVTVPNEVSSNSLPQDSVYSDIGSVRHQPEWNLGREAVNLKLEPGKGGVSVAKHTVHITVTQGKENADRMQGTKSLSKKKEAEGTQPLETILNSSLLSESDKSRNIKGYDDFEFALEKMDLADIEDMILPPVIPLELSDEELKQAVLEGDLNKVDQALSSNKLYNLNQADHNGCTLLMHAVLKGYDEIANQLLCHGADIQIQQNNGYSAVMLAVECGEFSTVALLLDMGANVNATDIHGETALIKAVKRGDKQILKLLLENGSNFTVTFQSGYSALQLAKVNRLADIETTLIDHINRVVAEFERQIHATLKGTASLQSPVFPIQCFPLRESNTYKVNFRHMPVQLPSGVGFLLFIAHACFNGSEVKCRLYGQCAVTSVYLNGILQPSLTQDSNFVLMCHPLLEGRNELIVNIKRDLQTKTCFMIGSDTVDDARLQEDNHLSSMRIQSWLRELE</sequence>
<feature type="compositionally biased region" description="Basic and acidic residues" evidence="6">
    <location>
        <begin position="88"/>
        <end position="116"/>
    </location>
</feature>
<dbReference type="Gene3D" id="2.40.50.40">
    <property type="match status" value="1"/>
</dbReference>
<feature type="compositionally biased region" description="Acidic residues" evidence="6">
    <location>
        <begin position="14"/>
        <end position="37"/>
    </location>
</feature>
<dbReference type="EMBL" id="PZQS01000006">
    <property type="protein sequence ID" value="PVD28297.1"/>
    <property type="molecule type" value="Genomic_DNA"/>
</dbReference>
<accession>A0A2T7P4E1</accession>
<feature type="region of interest" description="Disordered" evidence="6">
    <location>
        <begin position="416"/>
        <end position="493"/>
    </location>
</feature>
<evidence type="ECO:0000256" key="2">
    <source>
        <dbReference type="ARBA" id="ARBA00022737"/>
    </source>
</evidence>
<dbReference type="Pfam" id="PF12796">
    <property type="entry name" value="Ank_2"/>
    <property type="match status" value="1"/>
</dbReference>
<dbReference type="PROSITE" id="PS50013">
    <property type="entry name" value="CHROMO_2"/>
    <property type="match status" value="1"/>
</dbReference>
<dbReference type="Pfam" id="PF00385">
    <property type="entry name" value="Chromo"/>
    <property type="match status" value="1"/>
</dbReference>
<protein>
    <recommendedName>
        <fullName evidence="7">Chromo domain-containing protein</fullName>
    </recommendedName>
</protein>
<feature type="compositionally biased region" description="Polar residues" evidence="6">
    <location>
        <begin position="224"/>
        <end position="238"/>
    </location>
</feature>
<proteinExistence type="predicted"/>
<evidence type="ECO:0000256" key="4">
    <source>
        <dbReference type="ARBA" id="ARBA00023242"/>
    </source>
</evidence>
<feature type="compositionally biased region" description="Low complexity" evidence="6">
    <location>
        <begin position="276"/>
        <end position="306"/>
    </location>
</feature>
<dbReference type="PROSITE" id="PS50088">
    <property type="entry name" value="ANK_REPEAT"/>
    <property type="match status" value="3"/>
</dbReference>
<feature type="compositionally biased region" description="Basic residues" evidence="6">
    <location>
        <begin position="420"/>
        <end position="433"/>
    </location>
</feature>
<feature type="compositionally biased region" description="Acidic residues" evidence="6">
    <location>
        <begin position="118"/>
        <end position="129"/>
    </location>
</feature>
<name>A0A2T7P4E1_POMCA</name>
<evidence type="ECO:0000256" key="3">
    <source>
        <dbReference type="ARBA" id="ARBA00023043"/>
    </source>
</evidence>
<evidence type="ECO:0000256" key="6">
    <source>
        <dbReference type="SAM" id="MobiDB-lite"/>
    </source>
</evidence>
<dbReference type="SUPFAM" id="SSF48403">
    <property type="entry name" value="Ankyrin repeat"/>
    <property type="match status" value="1"/>
</dbReference>
<dbReference type="InterPro" id="IPR023780">
    <property type="entry name" value="Chromo_domain"/>
</dbReference>
<evidence type="ECO:0000256" key="1">
    <source>
        <dbReference type="ARBA" id="ARBA00004123"/>
    </source>
</evidence>
<feature type="compositionally biased region" description="Polar residues" evidence="6">
    <location>
        <begin position="591"/>
        <end position="604"/>
    </location>
</feature>
<dbReference type="InterPro" id="IPR050889">
    <property type="entry name" value="Dendritic_Spine_Reg/Scaffold"/>
</dbReference>
<dbReference type="SMART" id="SM00298">
    <property type="entry name" value="CHROMO"/>
    <property type="match status" value="1"/>
</dbReference>
<feature type="region of interest" description="Disordered" evidence="6">
    <location>
        <begin position="1"/>
        <end position="37"/>
    </location>
</feature>
<dbReference type="Gene3D" id="1.25.40.20">
    <property type="entry name" value="Ankyrin repeat-containing domain"/>
    <property type="match status" value="1"/>
</dbReference>
<feature type="compositionally biased region" description="Basic residues" evidence="6">
    <location>
        <begin position="257"/>
        <end position="272"/>
    </location>
</feature>
<dbReference type="InterPro" id="IPR036770">
    <property type="entry name" value="Ankyrin_rpt-contain_sf"/>
</dbReference>
<keyword evidence="9" id="KW-1185">Reference proteome</keyword>
<feature type="repeat" description="ANK" evidence="5">
    <location>
        <begin position="822"/>
        <end position="854"/>
    </location>
</feature>
<evidence type="ECO:0000256" key="5">
    <source>
        <dbReference type="PROSITE-ProRule" id="PRU00023"/>
    </source>
</evidence>
<organism evidence="8 9">
    <name type="scientific">Pomacea canaliculata</name>
    <name type="common">Golden apple snail</name>
    <dbReference type="NCBI Taxonomy" id="400727"/>
    <lineage>
        <taxon>Eukaryota</taxon>
        <taxon>Metazoa</taxon>
        <taxon>Spiralia</taxon>
        <taxon>Lophotrochozoa</taxon>
        <taxon>Mollusca</taxon>
        <taxon>Gastropoda</taxon>
        <taxon>Caenogastropoda</taxon>
        <taxon>Architaenioglossa</taxon>
        <taxon>Ampullarioidea</taxon>
        <taxon>Ampullariidae</taxon>
        <taxon>Pomacea</taxon>
    </lineage>
</organism>
<feature type="region of interest" description="Disordered" evidence="6">
    <location>
        <begin position="574"/>
        <end position="610"/>
    </location>
</feature>
<dbReference type="InterPro" id="IPR016197">
    <property type="entry name" value="Chromo-like_dom_sf"/>
</dbReference>
<feature type="repeat" description="ANK" evidence="5">
    <location>
        <begin position="855"/>
        <end position="887"/>
    </location>
</feature>
<keyword evidence="3 5" id="KW-0040">ANK repeat</keyword>
<dbReference type="Pfam" id="PF00023">
    <property type="entry name" value="Ank"/>
    <property type="match status" value="1"/>
</dbReference>
<dbReference type="Proteomes" id="UP000245119">
    <property type="component" value="Linkage Group LG6"/>
</dbReference>
<dbReference type="PROSITE" id="PS50297">
    <property type="entry name" value="ANK_REP_REGION"/>
    <property type="match status" value="3"/>
</dbReference>
<dbReference type="PANTHER" id="PTHR24166:SF47">
    <property type="entry name" value="M-PHASE PHOSPHOPROTEIN 8"/>
    <property type="match status" value="1"/>
</dbReference>
<keyword evidence="2" id="KW-0677">Repeat</keyword>
<evidence type="ECO:0000313" key="9">
    <source>
        <dbReference type="Proteomes" id="UP000245119"/>
    </source>
</evidence>
<dbReference type="SMART" id="SM00248">
    <property type="entry name" value="ANK"/>
    <property type="match status" value="3"/>
</dbReference>
<evidence type="ECO:0000259" key="7">
    <source>
        <dbReference type="PROSITE" id="PS50013"/>
    </source>
</evidence>
<dbReference type="SUPFAM" id="SSF54160">
    <property type="entry name" value="Chromo domain-like"/>
    <property type="match status" value="1"/>
</dbReference>